<feature type="region of interest" description="Disordered" evidence="1">
    <location>
        <begin position="474"/>
        <end position="498"/>
    </location>
</feature>
<dbReference type="AlphaFoldDB" id="A0AAN9SQL3"/>
<reference evidence="2 3" key="1">
    <citation type="submission" date="2024-01" db="EMBL/GenBank/DDBJ databases">
        <title>The genomes of 5 underutilized Papilionoideae crops provide insights into root nodulation and disease resistanc.</title>
        <authorList>
            <person name="Jiang F."/>
        </authorList>
    </citation>
    <scope>NUCLEOTIDE SEQUENCE [LARGE SCALE GENOMIC DNA]</scope>
    <source>
        <strain evidence="2">DUOXIRENSHENG_FW03</strain>
        <tissue evidence="2">Leaves</tissue>
    </source>
</reference>
<feature type="region of interest" description="Disordered" evidence="1">
    <location>
        <begin position="526"/>
        <end position="547"/>
    </location>
</feature>
<dbReference type="PANTHER" id="PTHR37261">
    <property type="entry name" value="40S RIBOSOMAL PROTEIN S27"/>
    <property type="match status" value="1"/>
</dbReference>
<dbReference type="Proteomes" id="UP001386955">
    <property type="component" value="Unassembled WGS sequence"/>
</dbReference>
<evidence type="ECO:0000256" key="1">
    <source>
        <dbReference type="SAM" id="MobiDB-lite"/>
    </source>
</evidence>
<accession>A0AAN9SQL3</accession>
<evidence type="ECO:0000313" key="2">
    <source>
        <dbReference type="EMBL" id="KAK7404246.1"/>
    </source>
</evidence>
<dbReference type="EMBL" id="JAYMYS010000002">
    <property type="protein sequence ID" value="KAK7404246.1"/>
    <property type="molecule type" value="Genomic_DNA"/>
</dbReference>
<name>A0AAN9SQL3_PSOTE</name>
<feature type="compositionally biased region" description="Basic and acidic residues" evidence="1">
    <location>
        <begin position="481"/>
        <end position="498"/>
    </location>
</feature>
<protein>
    <submittedName>
        <fullName evidence="2">Uncharacterized protein</fullName>
    </submittedName>
</protein>
<sequence length="703" mass="77590">MGNGNWDAMGMKSDWNSESNWSIAWGSCSIRQCITLESSDDHQQTDSSVSPVLLHPPSPDSPPCEIRITFSEKHELRQIYVRSSARVYEIYYDTNDYLSTVRCGPALGSPPSIQHPPDDDWVQDLYEATAEISDADPCISVTLRLLSLQNKGCVYVDEIYVFADPLHSPHSESPHHNPSATSLMAMFLPLMQFSKTSGLTDLRKENQHVPRDELEADSVIKAHPSLSHLKLKDAKTDCNPSADPSQGDSLGGKLDRALQHLVSRMDRIEQICLSFQDKMLIPICTLEARLQRLEQQLDTFTNILHTSSLVSPTISAPDTSFVQSDANSCHNSLHSVVTKETEPVHKHLYTQEPYVSPHVADSANSTQLLPSLVVTVPEFPDGEDEEGNASGQETHTSKDKGKLSIDDALSSALANFLSSMSLESPKYTKSLTVKAPEFSNEDDDDHASNSEMAKNDSFHLTDSEEISHIQILASSNTSLENSEKINPDANDKYPEKTAREAEEYGQLFSAEADQDNLLAEHNPKTGFIDNFEEDKNGKINGEKSDSLSSSISDISNELLDNQIPCGYSITEEGSSAGTDLTVSTEVTKKTSYKSIIENVLGLSLASSVVDFENPILDVKFIPQRSAVTHGFLEDLLVENQESNSSRDPYVKESSDDISIVKSNGDVSVEEESNLIPIEDGKLVNPASDIHFAVDKDLCEHWRR</sequence>
<dbReference type="InterPro" id="IPR028043">
    <property type="entry name" value="PAAT-like"/>
</dbReference>
<keyword evidence="3" id="KW-1185">Reference proteome</keyword>
<gene>
    <name evidence="2" type="ORF">VNO78_04972</name>
</gene>
<feature type="region of interest" description="Disordered" evidence="1">
    <location>
        <begin position="39"/>
        <end position="59"/>
    </location>
</feature>
<evidence type="ECO:0000313" key="3">
    <source>
        <dbReference type="Proteomes" id="UP001386955"/>
    </source>
</evidence>
<dbReference type="PANTHER" id="PTHR37261:SF1">
    <property type="entry name" value="40S RIBOSOMAL PROTEIN S27"/>
    <property type="match status" value="1"/>
</dbReference>
<feature type="compositionally biased region" description="Basic and acidic residues" evidence="1">
    <location>
        <begin position="533"/>
        <end position="545"/>
    </location>
</feature>
<feature type="region of interest" description="Disordered" evidence="1">
    <location>
        <begin position="377"/>
        <end position="402"/>
    </location>
</feature>
<comment type="caution">
    <text evidence="2">The sequence shown here is derived from an EMBL/GenBank/DDBJ whole genome shotgun (WGS) entry which is preliminary data.</text>
</comment>
<feature type="region of interest" description="Disordered" evidence="1">
    <location>
        <begin position="437"/>
        <end position="458"/>
    </location>
</feature>
<dbReference type="Pfam" id="PF14958">
    <property type="entry name" value="PAAT-like"/>
    <property type="match status" value="1"/>
</dbReference>
<organism evidence="2 3">
    <name type="scientific">Psophocarpus tetragonolobus</name>
    <name type="common">Winged bean</name>
    <name type="synonym">Dolichos tetragonolobus</name>
    <dbReference type="NCBI Taxonomy" id="3891"/>
    <lineage>
        <taxon>Eukaryota</taxon>
        <taxon>Viridiplantae</taxon>
        <taxon>Streptophyta</taxon>
        <taxon>Embryophyta</taxon>
        <taxon>Tracheophyta</taxon>
        <taxon>Spermatophyta</taxon>
        <taxon>Magnoliopsida</taxon>
        <taxon>eudicotyledons</taxon>
        <taxon>Gunneridae</taxon>
        <taxon>Pentapetalae</taxon>
        <taxon>rosids</taxon>
        <taxon>fabids</taxon>
        <taxon>Fabales</taxon>
        <taxon>Fabaceae</taxon>
        <taxon>Papilionoideae</taxon>
        <taxon>50 kb inversion clade</taxon>
        <taxon>NPAAA clade</taxon>
        <taxon>indigoferoid/millettioid clade</taxon>
        <taxon>Phaseoleae</taxon>
        <taxon>Psophocarpus</taxon>
    </lineage>
</organism>
<proteinExistence type="predicted"/>